<dbReference type="AlphaFoldDB" id="D8Q5B8"/>
<organism evidence="4">
    <name type="scientific">Schizophyllum commune (strain H4-8 / FGSC 9210)</name>
    <name type="common">Split gill fungus</name>
    <dbReference type="NCBI Taxonomy" id="578458"/>
    <lineage>
        <taxon>Eukaryota</taxon>
        <taxon>Fungi</taxon>
        <taxon>Dikarya</taxon>
        <taxon>Basidiomycota</taxon>
        <taxon>Agaricomycotina</taxon>
        <taxon>Agaricomycetes</taxon>
        <taxon>Agaricomycetidae</taxon>
        <taxon>Agaricales</taxon>
        <taxon>Schizophyllaceae</taxon>
        <taxon>Schizophyllum</taxon>
    </lineage>
</organism>
<dbReference type="EMBL" id="GL377306">
    <property type="protein sequence ID" value="EFI96943.1"/>
    <property type="molecule type" value="Genomic_DNA"/>
</dbReference>
<dbReference type="GeneID" id="9596368"/>
<evidence type="ECO:0000313" key="4">
    <source>
        <dbReference type="Proteomes" id="UP000007431"/>
    </source>
</evidence>
<dbReference type="VEuPathDB" id="FungiDB:SCHCODRAFT_02625667"/>
<dbReference type="GO" id="GO:0004497">
    <property type="term" value="F:monooxygenase activity"/>
    <property type="evidence" value="ECO:0007669"/>
    <property type="project" value="TreeGrafter"/>
</dbReference>
<dbReference type="Proteomes" id="UP000007431">
    <property type="component" value="Unassembled WGS sequence"/>
</dbReference>
<dbReference type="SUPFAM" id="SSF51905">
    <property type="entry name" value="FAD/NAD(P)-binding domain"/>
    <property type="match status" value="2"/>
</dbReference>
<dbReference type="PANTHER" id="PTHR43539:SF26">
    <property type="entry name" value="MONOOXYGENASE, PUTATIVE-RELATED"/>
    <property type="match status" value="1"/>
</dbReference>
<dbReference type="KEGG" id="scm:SCHCO_02625667"/>
<evidence type="ECO:0000256" key="2">
    <source>
        <dbReference type="SAM" id="MobiDB-lite"/>
    </source>
</evidence>
<sequence length="616" mass="66394">MAFQYPPTELPTLQSLGVTSAPAATDIDASAVSEKWLASLSKALDARDAAGAASLFVPGAYWRDLLAFTWDIRTFRGPDKIKTFLADTLAQAKPTKIALTPGTAAAQAPFPDVLWVIALFSLETSAGPTTGVLRLVPTQDGSWKAHGVLTSLEGLAGNPERIGPFRENSEQPPHHPQPTLESAQPTVVIVGGGHSGLNVAARLKALGVNSLILEKNSRVGDNWRGRYESLVLHDPVWYDHLPYLPFPPTWPVHTRAPKLGDWLESYATSLDLDVLTSTPVVRATHDEKTGSWTVVARRSSDGKERTFNVKHVVLAVGLGEGWSKIPEYKGLDTFGGKALHSYSHKSADEYKGKKVLVVGACTAAHDIAAECVRKGVDVTMYQRSPTYVITVKTVKEAFMKGLYEEGGPPTEIADLLGASFPYPMQGELGARSVLHFADLDKDTLEGLAKVGFRTNKGFMDKGIFWSLIEAGGGYYIDTGACKHVIDGSIKLKSGPPAKPLQGGSSVKLTHFTRDAAVFDDGSEVKADVVIFATGLGTVKDAVHQICDPKTAEKVKKIWALDSEGEINGVYRDGDVPGLYIMMGNLAICRLYSKYVAMQIAAKETGAYGTPYRVGKE</sequence>
<evidence type="ECO:0000313" key="3">
    <source>
        <dbReference type="EMBL" id="EFI96943.1"/>
    </source>
</evidence>
<dbReference type="InterPro" id="IPR032710">
    <property type="entry name" value="NTF2-like_dom_sf"/>
</dbReference>
<dbReference type="OMA" id="ARYHTAN"/>
<accession>D8Q5B8</accession>
<evidence type="ECO:0000256" key="1">
    <source>
        <dbReference type="ARBA" id="ARBA00023002"/>
    </source>
</evidence>
<feature type="region of interest" description="Disordered" evidence="2">
    <location>
        <begin position="159"/>
        <end position="181"/>
    </location>
</feature>
<keyword evidence="1" id="KW-0560">Oxidoreductase</keyword>
<dbReference type="RefSeq" id="XP_003031846.1">
    <property type="nucleotide sequence ID" value="XM_003031800.1"/>
</dbReference>
<name>D8Q5B8_SCHCM</name>
<dbReference type="Pfam" id="PF13738">
    <property type="entry name" value="Pyr_redox_3"/>
    <property type="match status" value="1"/>
</dbReference>
<dbReference type="InParanoid" id="D8Q5B8"/>
<dbReference type="OrthoDB" id="74360at2759"/>
<keyword evidence="4" id="KW-1185">Reference proteome</keyword>
<protein>
    <recommendedName>
        <fullName evidence="5">FAD/NAD(P)-binding domain-containing protein</fullName>
    </recommendedName>
</protein>
<dbReference type="PANTHER" id="PTHR43539">
    <property type="entry name" value="FLAVIN-BINDING MONOOXYGENASE-LIKE PROTEIN (AFU_ORTHOLOGUE AFUA_4G09220)"/>
    <property type="match status" value="1"/>
</dbReference>
<feature type="compositionally biased region" description="Basic and acidic residues" evidence="2">
    <location>
        <begin position="163"/>
        <end position="173"/>
    </location>
</feature>
<dbReference type="SUPFAM" id="SSF54427">
    <property type="entry name" value="NTF2-like"/>
    <property type="match status" value="1"/>
</dbReference>
<proteinExistence type="predicted"/>
<dbReference type="Gene3D" id="3.10.450.50">
    <property type="match status" value="1"/>
</dbReference>
<dbReference type="GO" id="GO:0050660">
    <property type="term" value="F:flavin adenine dinucleotide binding"/>
    <property type="evidence" value="ECO:0007669"/>
    <property type="project" value="TreeGrafter"/>
</dbReference>
<dbReference type="HOGENOM" id="CLU_015676_1_0_1"/>
<gene>
    <name evidence="3" type="ORF">SCHCODRAFT_68110</name>
</gene>
<dbReference type="PRINTS" id="PR00411">
    <property type="entry name" value="PNDRDTASEI"/>
</dbReference>
<dbReference type="InterPro" id="IPR036188">
    <property type="entry name" value="FAD/NAD-bd_sf"/>
</dbReference>
<dbReference type="eggNOG" id="KOG1399">
    <property type="taxonomic scope" value="Eukaryota"/>
</dbReference>
<dbReference type="InterPro" id="IPR050982">
    <property type="entry name" value="Auxin_biosynth/cation_transpt"/>
</dbReference>
<reference evidence="3 4" key="1">
    <citation type="journal article" date="2010" name="Nat. Biotechnol.">
        <title>Genome sequence of the model mushroom Schizophyllum commune.</title>
        <authorList>
            <person name="Ohm R.A."/>
            <person name="de Jong J.F."/>
            <person name="Lugones L.G."/>
            <person name="Aerts A."/>
            <person name="Kothe E."/>
            <person name="Stajich J.E."/>
            <person name="de Vries R.P."/>
            <person name="Record E."/>
            <person name="Levasseur A."/>
            <person name="Baker S.E."/>
            <person name="Bartholomew K.A."/>
            <person name="Coutinho P.M."/>
            <person name="Erdmann S."/>
            <person name="Fowler T.J."/>
            <person name="Gathman A.C."/>
            <person name="Lombard V."/>
            <person name="Henrissat B."/>
            <person name="Knabe N."/>
            <person name="Kuees U."/>
            <person name="Lilly W.W."/>
            <person name="Lindquist E."/>
            <person name="Lucas S."/>
            <person name="Magnuson J.K."/>
            <person name="Piumi F."/>
            <person name="Raudaskoski M."/>
            <person name="Salamov A."/>
            <person name="Schmutz J."/>
            <person name="Schwarze F.W.M.R."/>
            <person name="vanKuyk P.A."/>
            <person name="Horton J.S."/>
            <person name="Grigoriev I.V."/>
            <person name="Woesten H.A.B."/>
        </authorList>
    </citation>
    <scope>NUCLEOTIDE SEQUENCE [LARGE SCALE GENOMIC DNA]</scope>
    <source>
        <strain evidence="4">H4-8 / FGSC 9210</strain>
    </source>
</reference>
<dbReference type="Gene3D" id="3.50.50.60">
    <property type="entry name" value="FAD/NAD(P)-binding domain"/>
    <property type="match status" value="1"/>
</dbReference>
<evidence type="ECO:0008006" key="5">
    <source>
        <dbReference type="Google" id="ProtNLM"/>
    </source>
</evidence>